<protein>
    <submittedName>
        <fullName evidence="3">Uncharacterized protein</fullName>
    </submittedName>
</protein>
<keyword evidence="2" id="KW-0472">Membrane</keyword>
<keyword evidence="2" id="KW-0812">Transmembrane</keyword>
<evidence type="ECO:0000313" key="4">
    <source>
        <dbReference type="Proteomes" id="UP000683000"/>
    </source>
</evidence>
<reference evidence="3" key="1">
    <citation type="submission" date="2021-03" db="EMBL/GenBank/DDBJ databases">
        <title>Evolutionary innovations through gain and loss of genes in the ectomycorrhizal Boletales.</title>
        <authorList>
            <person name="Wu G."/>
            <person name="Miyauchi S."/>
            <person name="Morin E."/>
            <person name="Yang Z.-L."/>
            <person name="Xu J."/>
            <person name="Martin F.M."/>
        </authorList>
    </citation>
    <scope>NUCLEOTIDE SEQUENCE</scope>
    <source>
        <strain evidence="3">BR01</strain>
    </source>
</reference>
<keyword evidence="4" id="KW-1185">Reference proteome</keyword>
<proteinExistence type="predicted"/>
<keyword evidence="2" id="KW-1133">Transmembrane helix</keyword>
<comment type="caution">
    <text evidence="3">The sequence shown here is derived from an EMBL/GenBank/DDBJ whole genome shotgun (WGS) entry which is preliminary data.</text>
</comment>
<evidence type="ECO:0000256" key="2">
    <source>
        <dbReference type="SAM" id="Phobius"/>
    </source>
</evidence>
<organism evidence="3 4">
    <name type="scientific">Boletus reticuloceps</name>
    <dbReference type="NCBI Taxonomy" id="495285"/>
    <lineage>
        <taxon>Eukaryota</taxon>
        <taxon>Fungi</taxon>
        <taxon>Dikarya</taxon>
        <taxon>Basidiomycota</taxon>
        <taxon>Agaricomycotina</taxon>
        <taxon>Agaricomycetes</taxon>
        <taxon>Agaricomycetidae</taxon>
        <taxon>Boletales</taxon>
        <taxon>Boletineae</taxon>
        <taxon>Boletaceae</taxon>
        <taxon>Boletoideae</taxon>
        <taxon>Boletus</taxon>
    </lineage>
</organism>
<feature type="region of interest" description="Disordered" evidence="1">
    <location>
        <begin position="171"/>
        <end position="194"/>
    </location>
</feature>
<dbReference type="Proteomes" id="UP000683000">
    <property type="component" value="Unassembled WGS sequence"/>
</dbReference>
<evidence type="ECO:0000313" key="3">
    <source>
        <dbReference type="EMBL" id="KAG6379167.1"/>
    </source>
</evidence>
<dbReference type="AlphaFoldDB" id="A0A8I2YWW4"/>
<dbReference type="OrthoDB" id="194468at2759"/>
<dbReference type="SUPFAM" id="SSF69304">
    <property type="entry name" value="Tricorn protease N-terminal domain"/>
    <property type="match status" value="1"/>
</dbReference>
<dbReference type="EMBL" id="JAGFBS010000005">
    <property type="protein sequence ID" value="KAG6379167.1"/>
    <property type="molecule type" value="Genomic_DNA"/>
</dbReference>
<evidence type="ECO:0000256" key="1">
    <source>
        <dbReference type="SAM" id="MobiDB-lite"/>
    </source>
</evidence>
<feature type="transmembrane region" description="Helical" evidence="2">
    <location>
        <begin position="33"/>
        <end position="52"/>
    </location>
</feature>
<gene>
    <name evidence="3" type="ORF">JVT61DRAFT_11607</name>
</gene>
<name>A0A8I2YWW4_9AGAM</name>
<sequence>MKRLSPLEKGELPLTAASSVKHHGSAPRRRTGLSLMALIKYSIPIIYLVYLLSRRFVFTGPRAPSVNTKYPSTSPFAAHDDNPASEFKDDVFPLRPQDPWDISTDFPYPRTLEYDVEEGTWLRLDVHPISGDIVFDMAGNIYCLPAHSYSEANLSGGIKTKAVPVLTGVPHDADPSFSPQGDRLAFRSDCRTRS</sequence>
<feature type="compositionally biased region" description="Basic and acidic residues" evidence="1">
    <location>
        <begin position="184"/>
        <end position="194"/>
    </location>
</feature>
<accession>A0A8I2YWW4</accession>